<evidence type="ECO:0000313" key="4">
    <source>
        <dbReference type="Proteomes" id="UP000663829"/>
    </source>
</evidence>
<protein>
    <submittedName>
        <fullName evidence="2">Uncharacterized protein</fullName>
    </submittedName>
</protein>
<dbReference type="AlphaFoldDB" id="A0A814IWF0"/>
<evidence type="ECO:0000256" key="1">
    <source>
        <dbReference type="SAM" id="MobiDB-lite"/>
    </source>
</evidence>
<proteinExistence type="predicted"/>
<accession>A0A814IWF0</accession>
<dbReference type="Proteomes" id="UP000681722">
    <property type="component" value="Unassembled WGS sequence"/>
</dbReference>
<reference evidence="2" key="1">
    <citation type="submission" date="2021-02" db="EMBL/GenBank/DDBJ databases">
        <authorList>
            <person name="Nowell W R."/>
        </authorList>
    </citation>
    <scope>NUCLEOTIDE SEQUENCE</scope>
</reference>
<dbReference type="EMBL" id="CAJOBC010003777">
    <property type="protein sequence ID" value="CAF3799920.1"/>
    <property type="molecule type" value="Genomic_DNA"/>
</dbReference>
<organism evidence="2 4">
    <name type="scientific">Didymodactylos carnosus</name>
    <dbReference type="NCBI Taxonomy" id="1234261"/>
    <lineage>
        <taxon>Eukaryota</taxon>
        <taxon>Metazoa</taxon>
        <taxon>Spiralia</taxon>
        <taxon>Gnathifera</taxon>
        <taxon>Rotifera</taxon>
        <taxon>Eurotatoria</taxon>
        <taxon>Bdelloidea</taxon>
        <taxon>Philodinida</taxon>
        <taxon>Philodinidae</taxon>
        <taxon>Didymodactylos</taxon>
    </lineage>
</organism>
<name>A0A814IWF0_9BILA</name>
<dbReference type="Proteomes" id="UP000663829">
    <property type="component" value="Unassembled WGS sequence"/>
</dbReference>
<gene>
    <name evidence="2" type="ORF">GPM918_LOCUS15178</name>
    <name evidence="3" type="ORF">SRO942_LOCUS15178</name>
</gene>
<sequence length="212" mass="23829">YRIVRKVRRVNPNDSPPPRHRSPSVINPRLVQVHVSPNSHRQSSPTSAVPKPRKTIPPHETQRPTYYVPEHAVKQAYNIGSTRLVNKYLIERSDFKQVILWTCLSCCDNQCFDEKCGGNTTIIDIKIGNNSNSTMTNRTSTPNLITATIQDTTTSSSEDPDFIDQHRFAQTVVELLLDLLQKANLSANLIQNETEIAVTTTATPKISKLKLL</sequence>
<comment type="caution">
    <text evidence="2">The sequence shown here is derived from an EMBL/GenBank/DDBJ whole genome shotgun (WGS) entry which is preliminary data.</text>
</comment>
<dbReference type="EMBL" id="CAJNOQ010003777">
    <property type="protein sequence ID" value="CAF1028960.1"/>
    <property type="molecule type" value="Genomic_DNA"/>
</dbReference>
<feature type="compositionally biased region" description="Polar residues" evidence="1">
    <location>
        <begin position="35"/>
        <end position="47"/>
    </location>
</feature>
<evidence type="ECO:0000313" key="3">
    <source>
        <dbReference type="EMBL" id="CAF3799920.1"/>
    </source>
</evidence>
<evidence type="ECO:0000313" key="2">
    <source>
        <dbReference type="EMBL" id="CAF1028960.1"/>
    </source>
</evidence>
<feature type="non-terminal residue" evidence="2">
    <location>
        <position position="1"/>
    </location>
</feature>
<feature type="region of interest" description="Disordered" evidence="1">
    <location>
        <begin position="1"/>
        <end position="64"/>
    </location>
</feature>
<dbReference type="OrthoDB" id="10030922at2759"/>
<keyword evidence="4" id="KW-1185">Reference proteome</keyword>